<dbReference type="AlphaFoldDB" id="A0A0G3W6H1"/>
<dbReference type="GO" id="GO:0008168">
    <property type="term" value="F:methyltransferase activity"/>
    <property type="evidence" value="ECO:0007669"/>
    <property type="project" value="UniProtKB-KW"/>
</dbReference>
<dbReference type="SUPFAM" id="SSF53335">
    <property type="entry name" value="S-adenosyl-L-methionine-dependent methyltransferases"/>
    <property type="match status" value="1"/>
</dbReference>
<dbReference type="RefSeq" id="WP_052661518.1">
    <property type="nucleotide sequence ID" value="NZ_CP009687.1"/>
</dbReference>
<name>A0A0G3W6H1_9CLOT</name>
<accession>A0A0G3W6H1</accession>
<evidence type="ECO:0000256" key="2">
    <source>
        <dbReference type="ARBA" id="ARBA00022679"/>
    </source>
</evidence>
<reference evidence="5 6" key="1">
    <citation type="submission" date="2014-10" db="EMBL/GenBank/DDBJ databases">
        <title>Genome sequence of Clostridium aceticum DSM 1496.</title>
        <authorList>
            <person name="Poehlein A."/>
            <person name="Schiel-Bengelsdorf B."/>
            <person name="Gottschalk G."/>
            <person name="Duerre P."/>
            <person name="Daniel R."/>
        </authorList>
    </citation>
    <scope>NUCLEOTIDE SEQUENCE [LARGE SCALE GENOMIC DNA]</scope>
    <source>
        <strain evidence="5 6">DSM 1496</strain>
    </source>
</reference>
<dbReference type="CDD" id="cd02440">
    <property type="entry name" value="AdoMet_MTases"/>
    <property type="match status" value="1"/>
</dbReference>
<dbReference type="PANTHER" id="PTHR43464">
    <property type="entry name" value="METHYLTRANSFERASE"/>
    <property type="match status" value="1"/>
</dbReference>
<dbReference type="EMBL" id="CP009687">
    <property type="protein sequence ID" value="AKL94301.1"/>
    <property type="molecule type" value="Genomic_DNA"/>
</dbReference>
<evidence type="ECO:0000256" key="3">
    <source>
        <dbReference type="ARBA" id="ARBA00022691"/>
    </source>
</evidence>
<proteinExistence type="predicted"/>
<evidence type="ECO:0000313" key="5">
    <source>
        <dbReference type="EMBL" id="AKL94301.1"/>
    </source>
</evidence>
<dbReference type="Gene3D" id="3.40.50.150">
    <property type="entry name" value="Vaccinia Virus protein VP39"/>
    <property type="match status" value="1"/>
</dbReference>
<dbReference type="InterPro" id="IPR025714">
    <property type="entry name" value="Methyltranfer_dom"/>
</dbReference>
<evidence type="ECO:0000313" key="6">
    <source>
        <dbReference type="Proteomes" id="UP000035704"/>
    </source>
</evidence>
<dbReference type="Proteomes" id="UP000035704">
    <property type="component" value="Chromosome"/>
</dbReference>
<keyword evidence="2 5" id="KW-0808">Transferase</keyword>
<dbReference type="GO" id="GO:0032259">
    <property type="term" value="P:methylation"/>
    <property type="evidence" value="ECO:0007669"/>
    <property type="project" value="UniProtKB-KW"/>
</dbReference>
<dbReference type="PANTHER" id="PTHR43464:SF19">
    <property type="entry name" value="UBIQUINONE BIOSYNTHESIS O-METHYLTRANSFERASE, MITOCHONDRIAL"/>
    <property type="match status" value="1"/>
</dbReference>
<organism evidence="5 6">
    <name type="scientific">Clostridium aceticum</name>
    <dbReference type="NCBI Taxonomy" id="84022"/>
    <lineage>
        <taxon>Bacteria</taxon>
        <taxon>Bacillati</taxon>
        <taxon>Bacillota</taxon>
        <taxon>Clostridia</taxon>
        <taxon>Eubacteriales</taxon>
        <taxon>Clostridiaceae</taxon>
        <taxon>Clostridium</taxon>
    </lineage>
</organism>
<evidence type="ECO:0000259" key="4">
    <source>
        <dbReference type="Pfam" id="PF13847"/>
    </source>
</evidence>
<protein>
    <submittedName>
        <fullName evidence="5">Methyltransferase</fullName>
    </submittedName>
</protein>
<keyword evidence="1 5" id="KW-0489">Methyltransferase</keyword>
<keyword evidence="3" id="KW-0949">S-adenosyl-L-methionine</keyword>
<feature type="domain" description="Methyltransferase" evidence="4">
    <location>
        <begin position="56"/>
        <end position="139"/>
    </location>
</feature>
<keyword evidence="6" id="KW-1185">Reference proteome</keyword>
<dbReference type="Pfam" id="PF13847">
    <property type="entry name" value="Methyltransf_31"/>
    <property type="match status" value="1"/>
</dbReference>
<dbReference type="OrthoDB" id="9791837at2"/>
<gene>
    <name evidence="5" type="ORF">CACET_c07910</name>
</gene>
<sequence>MKELKDWIEAWQPSEQNTSACTSFWNNRAKSYNEGVPIGESNHVMDLLRSKGILQKTSTVLDIGCGPGRYTIPMAKECREVVAIDISQEMLQYAKDHAISAGLDNIIYKQSTWEDIDLKEYGWEKKFDVVLASMTPGVYNFATFKKMLEASKGYCYLSGFIQRSNQLWDPIQKEVLGEDSRKQQDDKIYYAFNILWQLGYHPEIFYQERTWEQEWSLEEIQELYKQRFEINHAVQQKDIEKIEKLLAAHQKDGKVIEKTEAKTAALIWKL</sequence>
<dbReference type="KEGG" id="cace:CACET_c07910"/>
<dbReference type="STRING" id="84022.CACET_c07910"/>
<evidence type="ECO:0000256" key="1">
    <source>
        <dbReference type="ARBA" id="ARBA00022603"/>
    </source>
</evidence>
<dbReference type="PATRIC" id="fig|84022.6.peg.808"/>
<dbReference type="InterPro" id="IPR029063">
    <property type="entry name" value="SAM-dependent_MTases_sf"/>
</dbReference>